<accession>J3NA70</accession>
<dbReference type="PANTHER" id="PTHR22731:SF3">
    <property type="entry name" value="RIBONUCLEASES P_MRP PROTEIN SUBUNIT POP1"/>
    <property type="match status" value="1"/>
</dbReference>
<evidence type="ECO:0000259" key="2">
    <source>
        <dbReference type="Pfam" id="PF22770"/>
    </source>
</evidence>
<dbReference type="Gramene" id="OB11G27060.1">
    <property type="protein sequence ID" value="OB11G27060.1"/>
    <property type="gene ID" value="OB11G27060"/>
</dbReference>
<dbReference type="OMA" id="VGFIACE"/>
<dbReference type="AlphaFoldDB" id="J3NA70"/>
<dbReference type="PANTHER" id="PTHR22731">
    <property type="entry name" value="RIBONUCLEASES P/MRP PROTEIN SUBUNIT POP1"/>
    <property type="match status" value="1"/>
</dbReference>
<dbReference type="InterPro" id="IPR039182">
    <property type="entry name" value="Pop1"/>
</dbReference>
<dbReference type="GO" id="GO:0001682">
    <property type="term" value="P:tRNA 5'-leader removal"/>
    <property type="evidence" value="ECO:0007669"/>
    <property type="project" value="InterPro"/>
</dbReference>
<feature type="domain" description="POP1 C-terminal" evidence="2">
    <location>
        <begin position="639"/>
        <end position="724"/>
    </location>
</feature>
<evidence type="ECO:0000259" key="1">
    <source>
        <dbReference type="Pfam" id="PF08170"/>
    </source>
</evidence>
<dbReference type="STRING" id="4533.J3NA70"/>
<keyword evidence="4" id="KW-1185">Reference proteome</keyword>
<dbReference type="InterPro" id="IPR055079">
    <property type="entry name" value="POP1_C"/>
</dbReference>
<reference evidence="3" key="1">
    <citation type="journal article" date="2013" name="Nat. Commun.">
        <title>Whole-genome sequencing of Oryza brachyantha reveals mechanisms underlying Oryza genome evolution.</title>
        <authorList>
            <person name="Chen J."/>
            <person name="Huang Q."/>
            <person name="Gao D."/>
            <person name="Wang J."/>
            <person name="Lang Y."/>
            <person name="Liu T."/>
            <person name="Li B."/>
            <person name="Bai Z."/>
            <person name="Luis Goicoechea J."/>
            <person name="Liang C."/>
            <person name="Chen C."/>
            <person name="Zhang W."/>
            <person name="Sun S."/>
            <person name="Liao Y."/>
            <person name="Zhang X."/>
            <person name="Yang L."/>
            <person name="Song C."/>
            <person name="Wang M."/>
            <person name="Shi J."/>
            <person name="Liu G."/>
            <person name="Liu J."/>
            <person name="Zhou H."/>
            <person name="Zhou W."/>
            <person name="Yu Q."/>
            <person name="An N."/>
            <person name="Chen Y."/>
            <person name="Cai Q."/>
            <person name="Wang B."/>
            <person name="Liu B."/>
            <person name="Min J."/>
            <person name="Huang Y."/>
            <person name="Wu H."/>
            <person name="Li Z."/>
            <person name="Zhang Y."/>
            <person name="Yin Y."/>
            <person name="Song W."/>
            <person name="Jiang J."/>
            <person name="Jackson S.A."/>
            <person name="Wing R.A."/>
            <person name="Wang J."/>
            <person name="Chen M."/>
        </authorList>
    </citation>
    <scope>NUCLEOTIDE SEQUENCE [LARGE SCALE GENOMIC DNA]</scope>
    <source>
        <strain evidence="3">cv. IRGC 101232</strain>
    </source>
</reference>
<dbReference type="Pfam" id="PF08170">
    <property type="entry name" value="POPLD"/>
    <property type="match status" value="1"/>
</dbReference>
<dbReference type="Pfam" id="PF22770">
    <property type="entry name" value="POP1_C"/>
    <property type="match status" value="1"/>
</dbReference>
<dbReference type="GeneID" id="102719438"/>
<evidence type="ECO:0000313" key="4">
    <source>
        <dbReference type="Proteomes" id="UP000006038"/>
    </source>
</evidence>
<feature type="domain" description="POPLD" evidence="1">
    <location>
        <begin position="386"/>
        <end position="462"/>
    </location>
</feature>
<dbReference type="HOGENOM" id="CLU_018268_0_0_1"/>
<organism evidence="3">
    <name type="scientific">Oryza brachyantha</name>
    <name type="common">malo sina</name>
    <dbReference type="NCBI Taxonomy" id="4533"/>
    <lineage>
        <taxon>Eukaryota</taxon>
        <taxon>Viridiplantae</taxon>
        <taxon>Streptophyta</taxon>
        <taxon>Embryophyta</taxon>
        <taxon>Tracheophyta</taxon>
        <taxon>Spermatophyta</taxon>
        <taxon>Magnoliopsida</taxon>
        <taxon>Liliopsida</taxon>
        <taxon>Poales</taxon>
        <taxon>Poaceae</taxon>
        <taxon>BOP clade</taxon>
        <taxon>Oryzoideae</taxon>
        <taxon>Oryzeae</taxon>
        <taxon>Oryzinae</taxon>
        <taxon>Oryza</taxon>
    </lineage>
</organism>
<dbReference type="KEGG" id="obr:102719438"/>
<sequence length="735" mass="82531">MERRWGFILPIGVQGRGRGSRSVLKWLKNGTVVHDASYFIPVELEGPEDSLLSIVRMVLHPSPEDKTPGLKHLHGQVMRGVCYENAMLCRVGSPHSEIVGPVTYMWRPFFRESGKLVTEDVDYSNSQIRVDEGKCGSVRRQLWIWIHPAVLSEGFEALKVACEKQMQESGDTINCCSLEGKMARLEVMGCNALQSLKSILHPVSNPSMSTKLVNANNLTASTDPLDSPTGSHFLQASVIDHADIFQTGAILSMTVRDPRDNSVQGVDSSKTHSLNQDNQLMEEYQVSNANEVPSEMRNILSSIWLNPGSYDLVLSDCKELWDSNLKINPPVNEEILCMERHHRRIKFFCLDSGNDVGQRAQENDSISRSFPVILLKHAKSNLLSVGWSVILPLSWVKPFWLSLVSHGAHAIGLRERRWIASKFKMPCFPYDYPDSKAYSLFLAEEAEVFDKSMNCRPSSMRPPKVPVPPLWHSIIASFHKRNGILSTLEEDDLKSVAAVLSKSLTMNSNSGDTESSSTDVSTSSKLVPRTIQVLRRYVKEFDAKYLSPSDMEAVTEKSNLVSGDNMKLECYINRLCIVRVLIRAFKEGSFEEGAVVCAPFPSDLSAWKTRSEEDECLEKWELQLPQSHLSSYFSWLDPSTSKLQLPNDDSIQKAFRWPIGFVTTGFVHGSSGKDAVAVAFCEAKLLAVLRRQQWAHESLQGQEICVLVRNARSTSYRRALASIVLEQQEEDLMFL</sequence>
<dbReference type="OrthoDB" id="442863at2759"/>
<name>J3NA70_ORYBR</name>
<protein>
    <submittedName>
        <fullName evidence="3">Uncharacterized protein</fullName>
    </submittedName>
</protein>
<dbReference type="Proteomes" id="UP000006038">
    <property type="component" value="Chromosome 11"/>
</dbReference>
<reference evidence="3" key="2">
    <citation type="submission" date="2013-04" db="UniProtKB">
        <authorList>
            <consortium name="EnsemblPlants"/>
        </authorList>
    </citation>
    <scope>IDENTIFICATION</scope>
</reference>
<proteinExistence type="predicted"/>
<evidence type="ECO:0000313" key="3">
    <source>
        <dbReference type="EnsemblPlants" id="OB11G27060.1"/>
    </source>
</evidence>
<dbReference type="eggNOG" id="KOG3322">
    <property type="taxonomic scope" value="Eukaryota"/>
</dbReference>
<dbReference type="GO" id="GO:0000172">
    <property type="term" value="C:ribonuclease MRP complex"/>
    <property type="evidence" value="ECO:0007669"/>
    <property type="project" value="InterPro"/>
</dbReference>
<dbReference type="InterPro" id="IPR012590">
    <property type="entry name" value="POPLD_dom"/>
</dbReference>
<dbReference type="GO" id="GO:0005655">
    <property type="term" value="C:nucleolar ribonuclease P complex"/>
    <property type="evidence" value="ECO:0007669"/>
    <property type="project" value="InterPro"/>
</dbReference>
<dbReference type="EnsemblPlants" id="OB11G27060.1">
    <property type="protein sequence ID" value="OB11G27060.1"/>
    <property type="gene ID" value="OB11G27060"/>
</dbReference>